<sequence length="134" mass="15322">MLRAPALEHGTSRTKPFLAWTARVERKNANGLFLPARLAASAMETRPNARRSSQPLRDAAPGGAVPIFSHRQPGQPGPKLHYYDRISDYTREYVHHPYYQPGSSGVPTNWRRIDIGGWSRLSIYQLRILFRRLK</sequence>
<proteinExistence type="predicted"/>
<dbReference type="AlphaFoldDB" id="A0AAV7TRC4"/>
<dbReference type="EMBL" id="JANPWB010000006">
    <property type="protein sequence ID" value="KAJ1179239.1"/>
    <property type="molecule type" value="Genomic_DNA"/>
</dbReference>
<organism evidence="2 3">
    <name type="scientific">Pleurodeles waltl</name>
    <name type="common">Iberian ribbed newt</name>
    <dbReference type="NCBI Taxonomy" id="8319"/>
    <lineage>
        <taxon>Eukaryota</taxon>
        <taxon>Metazoa</taxon>
        <taxon>Chordata</taxon>
        <taxon>Craniata</taxon>
        <taxon>Vertebrata</taxon>
        <taxon>Euteleostomi</taxon>
        <taxon>Amphibia</taxon>
        <taxon>Batrachia</taxon>
        <taxon>Caudata</taxon>
        <taxon>Salamandroidea</taxon>
        <taxon>Salamandridae</taxon>
        <taxon>Pleurodelinae</taxon>
        <taxon>Pleurodeles</taxon>
    </lineage>
</organism>
<reference evidence="2" key="1">
    <citation type="journal article" date="2022" name="bioRxiv">
        <title>Sequencing and chromosome-scale assembly of the giantPleurodeles waltlgenome.</title>
        <authorList>
            <person name="Brown T."/>
            <person name="Elewa A."/>
            <person name="Iarovenko S."/>
            <person name="Subramanian E."/>
            <person name="Araus A.J."/>
            <person name="Petzold A."/>
            <person name="Susuki M."/>
            <person name="Suzuki K.-i.T."/>
            <person name="Hayashi T."/>
            <person name="Toyoda A."/>
            <person name="Oliveira C."/>
            <person name="Osipova E."/>
            <person name="Leigh N.D."/>
            <person name="Simon A."/>
            <person name="Yun M.H."/>
        </authorList>
    </citation>
    <scope>NUCLEOTIDE SEQUENCE</scope>
    <source>
        <strain evidence="2">20211129_DDA</strain>
        <tissue evidence="2">Liver</tissue>
    </source>
</reference>
<comment type="caution">
    <text evidence="2">The sequence shown here is derived from an EMBL/GenBank/DDBJ whole genome shotgun (WGS) entry which is preliminary data.</text>
</comment>
<dbReference type="Proteomes" id="UP001066276">
    <property type="component" value="Chromosome 3_2"/>
</dbReference>
<protein>
    <submittedName>
        <fullName evidence="2">Uncharacterized protein</fullName>
    </submittedName>
</protein>
<gene>
    <name evidence="2" type="ORF">NDU88_004474</name>
</gene>
<evidence type="ECO:0000256" key="1">
    <source>
        <dbReference type="SAM" id="MobiDB-lite"/>
    </source>
</evidence>
<keyword evidence="3" id="KW-1185">Reference proteome</keyword>
<accession>A0AAV7TRC4</accession>
<feature type="region of interest" description="Disordered" evidence="1">
    <location>
        <begin position="44"/>
        <end position="80"/>
    </location>
</feature>
<name>A0AAV7TRC4_PLEWA</name>
<evidence type="ECO:0000313" key="3">
    <source>
        <dbReference type="Proteomes" id="UP001066276"/>
    </source>
</evidence>
<evidence type="ECO:0000313" key="2">
    <source>
        <dbReference type="EMBL" id="KAJ1179239.1"/>
    </source>
</evidence>